<name>A0A2T0X7J9_9RHOB</name>
<dbReference type="SUPFAM" id="SSF53335">
    <property type="entry name" value="S-adenosyl-L-methionine-dependent methyltransferases"/>
    <property type="match status" value="1"/>
</dbReference>
<keyword evidence="1 4" id="KW-0489">Methyltransferase</keyword>
<evidence type="ECO:0000259" key="3">
    <source>
        <dbReference type="Pfam" id="PF13649"/>
    </source>
</evidence>
<dbReference type="GO" id="GO:0032259">
    <property type="term" value="P:methylation"/>
    <property type="evidence" value="ECO:0007669"/>
    <property type="project" value="UniProtKB-KW"/>
</dbReference>
<feature type="domain" description="Methyltransferase" evidence="3">
    <location>
        <begin position="42"/>
        <end position="139"/>
    </location>
</feature>
<proteinExistence type="predicted"/>
<dbReference type="InterPro" id="IPR041698">
    <property type="entry name" value="Methyltransf_25"/>
</dbReference>
<evidence type="ECO:0000313" key="4">
    <source>
        <dbReference type="EMBL" id="PRY94909.1"/>
    </source>
</evidence>
<dbReference type="GO" id="GO:0008168">
    <property type="term" value="F:methyltransferase activity"/>
    <property type="evidence" value="ECO:0007669"/>
    <property type="project" value="UniProtKB-KW"/>
</dbReference>
<dbReference type="InterPro" id="IPR029063">
    <property type="entry name" value="SAM-dependent_MTases_sf"/>
</dbReference>
<dbReference type="AlphaFoldDB" id="A0A2T0X7J9"/>
<evidence type="ECO:0000313" key="5">
    <source>
        <dbReference type="Proteomes" id="UP000238801"/>
    </source>
</evidence>
<organism evidence="4 5">
    <name type="scientific">Hasllibacter halocynthiae</name>
    <dbReference type="NCBI Taxonomy" id="595589"/>
    <lineage>
        <taxon>Bacteria</taxon>
        <taxon>Pseudomonadati</taxon>
        <taxon>Pseudomonadota</taxon>
        <taxon>Alphaproteobacteria</taxon>
        <taxon>Rhodobacterales</taxon>
        <taxon>Roseobacteraceae</taxon>
        <taxon>Hasllibacter</taxon>
    </lineage>
</organism>
<comment type="caution">
    <text evidence="4">The sequence shown here is derived from an EMBL/GenBank/DDBJ whole genome shotgun (WGS) entry which is preliminary data.</text>
</comment>
<dbReference type="Pfam" id="PF13649">
    <property type="entry name" value="Methyltransf_25"/>
    <property type="match status" value="1"/>
</dbReference>
<evidence type="ECO:0000256" key="2">
    <source>
        <dbReference type="ARBA" id="ARBA00022679"/>
    </source>
</evidence>
<dbReference type="Gene3D" id="3.40.50.150">
    <property type="entry name" value="Vaccinia Virus protein VP39"/>
    <property type="match status" value="1"/>
</dbReference>
<keyword evidence="2 4" id="KW-0808">Transferase</keyword>
<dbReference type="CDD" id="cd02440">
    <property type="entry name" value="AdoMet_MTases"/>
    <property type="match status" value="1"/>
</dbReference>
<sequence length="249" mass="26992">MPEPLYHDPAFASLYDARNGEGVRDRADFAFVRRFAGDADSVLDLGCGTGELAASLAAAGDAGAREVWGLDPAEAMLAVARARPGGDRVRWVRGDAAALALPRRFDLICMTGHAFQCLLAPKDRAAMLEGAARHLARGGRLVLDTRNPLRRAWEGWTPANTGHRPLPGVRAWVETREEGDLVRYDTVLVERGAERRATARLAFPPREEVEEAARRAGLAVRAVHGDWHGSPWTPQSPEIVLVAGRPAPS</sequence>
<evidence type="ECO:0000256" key="1">
    <source>
        <dbReference type="ARBA" id="ARBA00022603"/>
    </source>
</evidence>
<keyword evidence="5" id="KW-1185">Reference proteome</keyword>
<dbReference type="Proteomes" id="UP000238801">
    <property type="component" value="Unassembled WGS sequence"/>
</dbReference>
<dbReference type="PANTHER" id="PTHR43861:SF1">
    <property type="entry name" value="TRANS-ACONITATE 2-METHYLTRANSFERASE"/>
    <property type="match status" value="1"/>
</dbReference>
<gene>
    <name evidence="4" type="ORF">BCF33_0512</name>
</gene>
<protein>
    <submittedName>
        <fullName evidence="4">Methyltransferase family protein</fullName>
    </submittedName>
</protein>
<dbReference type="EMBL" id="PVTT01000001">
    <property type="protein sequence ID" value="PRY94909.1"/>
    <property type="molecule type" value="Genomic_DNA"/>
</dbReference>
<dbReference type="OrthoDB" id="9765084at2"/>
<dbReference type="PANTHER" id="PTHR43861">
    <property type="entry name" value="TRANS-ACONITATE 2-METHYLTRANSFERASE-RELATED"/>
    <property type="match status" value="1"/>
</dbReference>
<dbReference type="RefSeq" id="WP_106159357.1">
    <property type="nucleotide sequence ID" value="NZ_PVTT01000001.1"/>
</dbReference>
<accession>A0A2T0X7J9</accession>
<reference evidence="4 5" key="1">
    <citation type="submission" date="2018-03" db="EMBL/GenBank/DDBJ databases">
        <title>Genomic Encyclopedia of Archaeal and Bacterial Type Strains, Phase II (KMG-II): from individual species to whole genera.</title>
        <authorList>
            <person name="Goeker M."/>
        </authorList>
    </citation>
    <scope>NUCLEOTIDE SEQUENCE [LARGE SCALE GENOMIC DNA]</scope>
    <source>
        <strain evidence="4 5">DSM 29318</strain>
    </source>
</reference>